<accession>A0A5D2ZU07</accession>
<feature type="chain" id="PRO_5022702143" evidence="1">
    <location>
        <begin position="28"/>
        <end position="51"/>
    </location>
</feature>
<evidence type="ECO:0000313" key="2">
    <source>
        <dbReference type="EMBL" id="TYJ41440.1"/>
    </source>
</evidence>
<gene>
    <name evidence="2" type="ORF">E1A91_A03G021000v1</name>
</gene>
<dbReference type="AlphaFoldDB" id="A0A5D2ZU07"/>
<organism evidence="2 3">
    <name type="scientific">Gossypium mustelinum</name>
    <name type="common">Cotton</name>
    <name type="synonym">Gossypium caicoense</name>
    <dbReference type="NCBI Taxonomy" id="34275"/>
    <lineage>
        <taxon>Eukaryota</taxon>
        <taxon>Viridiplantae</taxon>
        <taxon>Streptophyta</taxon>
        <taxon>Embryophyta</taxon>
        <taxon>Tracheophyta</taxon>
        <taxon>Spermatophyta</taxon>
        <taxon>Magnoliopsida</taxon>
        <taxon>eudicotyledons</taxon>
        <taxon>Gunneridae</taxon>
        <taxon>Pentapetalae</taxon>
        <taxon>rosids</taxon>
        <taxon>malvids</taxon>
        <taxon>Malvales</taxon>
        <taxon>Malvaceae</taxon>
        <taxon>Malvoideae</taxon>
        <taxon>Gossypium</taxon>
    </lineage>
</organism>
<reference evidence="2 3" key="1">
    <citation type="submission" date="2019-07" db="EMBL/GenBank/DDBJ databases">
        <title>WGS assembly of Gossypium mustelinum.</title>
        <authorList>
            <person name="Chen Z.J."/>
            <person name="Sreedasyam A."/>
            <person name="Ando A."/>
            <person name="Song Q."/>
            <person name="De L."/>
            <person name="Hulse-Kemp A."/>
            <person name="Ding M."/>
            <person name="Ye W."/>
            <person name="Kirkbride R."/>
            <person name="Jenkins J."/>
            <person name="Plott C."/>
            <person name="Lovell J."/>
            <person name="Lin Y.-M."/>
            <person name="Vaughn R."/>
            <person name="Liu B."/>
            <person name="Li W."/>
            <person name="Simpson S."/>
            <person name="Scheffler B."/>
            <person name="Saski C."/>
            <person name="Grover C."/>
            <person name="Hu G."/>
            <person name="Conover J."/>
            <person name="Carlson J."/>
            <person name="Shu S."/>
            <person name="Boston L."/>
            <person name="Williams M."/>
            <person name="Peterson D."/>
            <person name="Mcgee K."/>
            <person name="Jones D."/>
            <person name="Wendel J."/>
            <person name="Stelly D."/>
            <person name="Grimwood J."/>
            <person name="Schmutz J."/>
        </authorList>
    </citation>
    <scope>NUCLEOTIDE SEQUENCE [LARGE SCALE GENOMIC DNA]</scope>
    <source>
        <strain evidence="2">1408120.09</strain>
    </source>
</reference>
<sequence length="51" mass="6219">MNQRRPEWGIFFFILFLLLLQVKKECCRDCCFHVGWQHGKLIGHLNFLLRL</sequence>
<dbReference type="EMBL" id="CM017638">
    <property type="protein sequence ID" value="TYJ41440.1"/>
    <property type="molecule type" value="Genomic_DNA"/>
</dbReference>
<dbReference type="Proteomes" id="UP000323597">
    <property type="component" value="Chromosome A03"/>
</dbReference>
<keyword evidence="3" id="KW-1185">Reference proteome</keyword>
<feature type="signal peptide" evidence="1">
    <location>
        <begin position="1"/>
        <end position="27"/>
    </location>
</feature>
<protein>
    <submittedName>
        <fullName evidence="2">Uncharacterized protein</fullName>
    </submittedName>
</protein>
<name>A0A5D2ZU07_GOSMU</name>
<keyword evidence="1" id="KW-0732">Signal</keyword>
<proteinExistence type="predicted"/>
<evidence type="ECO:0000313" key="3">
    <source>
        <dbReference type="Proteomes" id="UP000323597"/>
    </source>
</evidence>
<evidence type="ECO:0000256" key="1">
    <source>
        <dbReference type="SAM" id="SignalP"/>
    </source>
</evidence>